<organism evidence="1 2">
    <name type="scientific">Faecousia intestinalis</name>
    <dbReference type="NCBI Taxonomy" id="3133167"/>
    <lineage>
        <taxon>Bacteria</taxon>
        <taxon>Bacillati</taxon>
        <taxon>Bacillota</taxon>
        <taxon>Clostridia</taxon>
        <taxon>Eubacteriales</taxon>
        <taxon>Oscillospiraceae</taxon>
        <taxon>Faecousia</taxon>
    </lineage>
</organism>
<name>A0ABV1G2N7_9FIRM</name>
<evidence type="ECO:0000313" key="1">
    <source>
        <dbReference type="EMBL" id="MEQ2509678.1"/>
    </source>
</evidence>
<protein>
    <submittedName>
        <fullName evidence="1">Uncharacterized protein</fullName>
    </submittedName>
</protein>
<reference evidence="1 2" key="1">
    <citation type="submission" date="2024-03" db="EMBL/GenBank/DDBJ databases">
        <title>Human intestinal bacterial collection.</title>
        <authorList>
            <person name="Pauvert C."/>
            <person name="Hitch T.C.A."/>
            <person name="Clavel T."/>
        </authorList>
    </citation>
    <scope>NUCLEOTIDE SEQUENCE [LARGE SCALE GENOMIC DNA]</scope>
    <source>
        <strain evidence="1 2">CLA-AA-H192</strain>
    </source>
</reference>
<dbReference type="EMBL" id="JBBMFF010000023">
    <property type="protein sequence ID" value="MEQ2509678.1"/>
    <property type="molecule type" value="Genomic_DNA"/>
</dbReference>
<dbReference type="RefSeq" id="WP_349134395.1">
    <property type="nucleotide sequence ID" value="NZ_JBBMFF010000023.1"/>
</dbReference>
<accession>A0ABV1G2N7</accession>
<sequence>MEQLIEMVLQALRAAGIHCVRALDEETLPRLKAPMVAVGADPSACRQHALARYLGQDADGAERYGMELQATLQLEVYSPGRRAGALCERAAAQVVDVFLGGIEGLYSGDLELGRTAYDARTDCFRCAVRAPLTLRLYTTAQDGAFTHADIRGVLQ</sequence>
<keyword evidence="2" id="KW-1185">Reference proteome</keyword>
<gene>
    <name evidence="1" type="ORF">WMO66_00210</name>
</gene>
<proteinExistence type="predicted"/>
<evidence type="ECO:0000313" key="2">
    <source>
        <dbReference type="Proteomes" id="UP001491552"/>
    </source>
</evidence>
<dbReference type="Proteomes" id="UP001491552">
    <property type="component" value="Unassembled WGS sequence"/>
</dbReference>
<comment type="caution">
    <text evidence="1">The sequence shown here is derived from an EMBL/GenBank/DDBJ whole genome shotgun (WGS) entry which is preliminary data.</text>
</comment>